<keyword evidence="3" id="KW-1185">Reference proteome</keyword>
<comment type="caution">
    <text evidence="2">The sequence shown here is derived from an EMBL/GenBank/DDBJ whole genome shotgun (WGS) entry which is preliminary data.</text>
</comment>
<organism evidence="2 3">
    <name type="scientific">Planomicrobium stackebrandtii</name>
    <dbReference type="NCBI Taxonomy" id="253160"/>
    <lineage>
        <taxon>Bacteria</taxon>
        <taxon>Bacillati</taxon>
        <taxon>Bacillota</taxon>
        <taxon>Bacilli</taxon>
        <taxon>Bacillales</taxon>
        <taxon>Caryophanaceae</taxon>
        <taxon>Planomicrobium</taxon>
    </lineage>
</organism>
<proteinExistence type="predicted"/>
<evidence type="ECO:0000259" key="1">
    <source>
        <dbReference type="Pfam" id="PF19502"/>
    </source>
</evidence>
<feature type="domain" description="DUF6036" evidence="1">
    <location>
        <begin position="22"/>
        <end position="163"/>
    </location>
</feature>
<dbReference type="Proteomes" id="UP001241988">
    <property type="component" value="Unassembled WGS sequence"/>
</dbReference>
<accession>A0ABU0GT79</accession>
<gene>
    <name evidence="2" type="ORF">QOZ98_001392</name>
</gene>
<protein>
    <recommendedName>
        <fullName evidence="1">DUF6036 domain-containing protein</fullName>
    </recommendedName>
</protein>
<dbReference type="RefSeq" id="WP_308786736.1">
    <property type="nucleotide sequence ID" value="NZ_JAUSWB010000003.1"/>
</dbReference>
<dbReference type="InterPro" id="IPR045792">
    <property type="entry name" value="DUF6036"/>
</dbReference>
<dbReference type="EMBL" id="JAUSWB010000003">
    <property type="protein sequence ID" value="MDQ0428566.1"/>
    <property type="molecule type" value="Genomic_DNA"/>
</dbReference>
<evidence type="ECO:0000313" key="3">
    <source>
        <dbReference type="Proteomes" id="UP001241988"/>
    </source>
</evidence>
<dbReference type="Pfam" id="PF19502">
    <property type="entry name" value="DUF6036"/>
    <property type="match status" value="1"/>
</dbReference>
<name>A0ABU0GT79_9BACL</name>
<sequence>MKEMSLEDVIRELVVLDLICQEENTNLEIALFGGAAILIHLGDTDFRATRDIDFRVENYTSEEKLNKIMEAKPGVFQRLGMFPEFPDQALYREHGDLFLLEGIPFENLKIFLPDIEMLALSKLVSKRGKDLEDLKTKPILDECDLELLHSYLEEAKTYFFNTSEFNLHEWDDILAERGLNKN</sequence>
<reference evidence="2 3" key="1">
    <citation type="submission" date="2023-07" db="EMBL/GenBank/DDBJ databases">
        <title>Genomic Encyclopedia of Type Strains, Phase IV (KMG-IV): sequencing the most valuable type-strain genomes for metagenomic binning, comparative biology and taxonomic classification.</title>
        <authorList>
            <person name="Goeker M."/>
        </authorList>
    </citation>
    <scope>NUCLEOTIDE SEQUENCE [LARGE SCALE GENOMIC DNA]</scope>
    <source>
        <strain evidence="2 3">DSM 16419</strain>
    </source>
</reference>
<evidence type="ECO:0000313" key="2">
    <source>
        <dbReference type="EMBL" id="MDQ0428566.1"/>
    </source>
</evidence>